<dbReference type="InterPro" id="IPR003593">
    <property type="entry name" value="AAA+_ATPase"/>
</dbReference>
<evidence type="ECO:0000313" key="10">
    <source>
        <dbReference type="EMBL" id="MDQ0429673.1"/>
    </source>
</evidence>
<protein>
    <submittedName>
        <fullName evidence="10">ATP-binding cassette subfamily C protein CydD</fullName>
    </submittedName>
</protein>
<accession>A0ABU0GWI2</accession>
<evidence type="ECO:0000256" key="1">
    <source>
        <dbReference type="ARBA" id="ARBA00004651"/>
    </source>
</evidence>
<dbReference type="CDD" id="cd18584">
    <property type="entry name" value="ABC_6TM_AarD_CydD"/>
    <property type="match status" value="1"/>
</dbReference>
<keyword evidence="5 7" id="KW-1133">Transmembrane helix</keyword>
<dbReference type="PANTHER" id="PTHR24221">
    <property type="entry name" value="ATP-BINDING CASSETTE SUB-FAMILY B"/>
    <property type="match status" value="1"/>
</dbReference>
<keyword evidence="6 7" id="KW-0472">Membrane</keyword>
<feature type="transmembrane region" description="Helical" evidence="7">
    <location>
        <begin position="14"/>
        <end position="40"/>
    </location>
</feature>
<dbReference type="SUPFAM" id="SSF90123">
    <property type="entry name" value="ABC transporter transmembrane region"/>
    <property type="match status" value="1"/>
</dbReference>
<dbReference type="PROSITE" id="PS50929">
    <property type="entry name" value="ABC_TM1F"/>
    <property type="match status" value="1"/>
</dbReference>
<dbReference type="InterPro" id="IPR011527">
    <property type="entry name" value="ABC1_TM_dom"/>
</dbReference>
<evidence type="ECO:0000259" key="8">
    <source>
        <dbReference type="PROSITE" id="PS50893"/>
    </source>
</evidence>
<dbReference type="InterPro" id="IPR039421">
    <property type="entry name" value="Type_1_exporter"/>
</dbReference>
<dbReference type="InterPro" id="IPR003439">
    <property type="entry name" value="ABC_transporter-like_ATP-bd"/>
</dbReference>
<feature type="transmembrane region" description="Helical" evidence="7">
    <location>
        <begin position="52"/>
        <end position="74"/>
    </location>
</feature>
<dbReference type="SMART" id="SM00382">
    <property type="entry name" value="AAA"/>
    <property type="match status" value="1"/>
</dbReference>
<dbReference type="InterPro" id="IPR017871">
    <property type="entry name" value="ABC_transporter-like_CS"/>
</dbReference>
<dbReference type="Pfam" id="PF00005">
    <property type="entry name" value="ABC_tran"/>
    <property type="match status" value="1"/>
</dbReference>
<keyword evidence="3" id="KW-0547">Nucleotide-binding</keyword>
<dbReference type="NCBIfam" id="TIGR02857">
    <property type="entry name" value="CydD"/>
    <property type="match status" value="1"/>
</dbReference>
<dbReference type="Gene3D" id="3.40.50.300">
    <property type="entry name" value="P-loop containing nucleotide triphosphate hydrolases"/>
    <property type="match status" value="1"/>
</dbReference>
<dbReference type="Gene3D" id="1.20.1560.10">
    <property type="entry name" value="ABC transporter type 1, transmembrane domain"/>
    <property type="match status" value="1"/>
</dbReference>
<dbReference type="InterPro" id="IPR014216">
    <property type="entry name" value="ABC_transptr_CydD"/>
</dbReference>
<gene>
    <name evidence="10" type="ORF">QOZ98_002501</name>
</gene>
<evidence type="ECO:0000256" key="4">
    <source>
        <dbReference type="ARBA" id="ARBA00022840"/>
    </source>
</evidence>
<dbReference type="PANTHER" id="PTHR24221:SF590">
    <property type="entry name" value="COMPONENT LINKED WITH THE ASSEMBLY OF CYTOCHROME' TRANSPORT TRANSMEMBRANE ATP-BINDING PROTEIN ABC TRANSPORTER CYDD-RELATED"/>
    <property type="match status" value="1"/>
</dbReference>
<feature type="domain" description="ABC transmembrane type-1" evidence="9">
    <location>
        <begin position="16"/>
        <end position="300"/>
    </location>
</feature>
<dbReference type="PROSITE" id="PS50893">
    <property type="entry name" value="ABC_TRANSPORTER_2"/>
    <property type="match status" value="1"/>
</dbReference>
<keyword evidence="2 7" id="KW-0812">Transmembrane</keyword>
<dbReference type="SUPFAM" id="SSF52540">
    <property type="entry name" value="P-loop containing nucleoside triphosphate hydrolases"/>
    <property type="match status" value="1"/>
</dbReference>
<evidence type="ECO:0000256" key="2">
    <source>
        <dbReference type="ARBA" id="ARBA00022692"/>
    </source>
</evidence>
<proteinExistence type="predicted"/>
<keyword evidence="11" id="KW-1185">Reference proteome</keyword>
<evidence type="ECO:0000256" key="3">
    <source>
        <dbReference type="ARBA" id="ARBA00022741"/>
    </source>
</evidence>
<reference evidence="10 11" key="1">
    <citation type="submission" date="2023-07" db="EMBL/GenBank/DDBJ databases">
        <title>Genomic Encyclopedia of Type Strains, Phase IV (KMG-IV): sequencing the most valuable type-strain genomes for metagenomic binning, comparative biology and taxonomic classification.</title>
        <authorList>
            <person name="Goeker M."/>
        </authorList>
    </citation>
    <scope>NUCLEOTIDE SEQUENCE [LARGE SCALE GENOMIC DNA]</scope>
    <source>
        <strain evidence="10 11">DSM 16419</strain>
    </source>
</reference>
<name>A0ABU0GWI2_9BACL</name>
<dbReference type="InterPro" id="IPR036640">
    <property type="entry name" value="ABC1_TM_sf"/>
</dbReference>
<evidence type="ECO:0000256" key="6">
    <source>
        <dbReference type="ARBA" id="ARBA00023136"/>
    </source>
</evidence>
<evidence type="ECO:0000256" key="7">
    <source>
        <dbReference type="SAM" id="Phobius"/>
    </source>
</evidence>
<organism evidence="10 11">
    <name type="scientific">Planomicrobium stackebrandtii</name>
    <dbReference type="NCBI Taxonomy" id="253160"/>
    <lineage>
        <taxon>Bacteria</taxon>
        <taxon>Bacillati</taxon>
        <taxon>Bacillota</taxon>
        <taxon>Bacilli</taxon>
        <taxon>Bacillales</taxon>
        <taxon>Caryophanaceae</taxon>
        <taxon>Planomicrobium</taxon>
    </lineage>
</organism>
<dbReference type="RefSeq" id="WP_308787732.1">
    <property type="nucleotide sequence ID" value="NZ_JAUSWB010000006.1"/>
</dbReference>
<dbReference type="Proteomes" id="UP001241988">
    <property type="component" value="Unassembled WGS sequence"/>
</dbReference>
<dbReference type="EMBL" id="JAUSWB010000006">
    <property type="protein sequence ID" value="MDQ0429673.1"/>
    <property type="molecule type" value="Genomic_DNA"/>
</dbReference>
<comment type="subcellular location">
    <subcellularLocation>
        <location evidence="1">Cell membrane</location>
        <topology evidence="1">Multi-pass membrane protein</topology>
    </subcellularLocation>
</comment>
<feature type="domain" description="ABC transporter" evidence="8">
    <location>
        <begin position="333"/>
        <end position="567"/>
    </location>
</feature>
<dbReference type="InterPro" id="IPR027417">
    <property type="entry name" value="P-loop_NTPase"/>
</dbReference>
<dbReference type="GO" id="GO:0005524">
    <property type="term" value="F:ATP binding"/>
    <property type="evidence" value="ECO:0007669"/>
    <property type="project" value="UniProtKB-KW"/>
</dbReference>
<feature type="transmembrane region" description="Helical" evidence="7">
    <location>
        <begin position="237"/>
        <end position="257"/>
    </location>
</feature>
<keyword evidence="4 10" id="KW-0067">ATP-binding</keyword>
<feature type="transmembrane region" description="Helical" evidence="7">
    <location>
        <begin position="136"/>
        <end position="152"/>
    </location>
</feature>
<evidence type="ECO:0000259" key="9">
    <source>
        <dbReference type="PROSITE" id="PS50929"/>
    </source>
</evidence>
<feature type="transmembrane region" description="Helical" evidence="7">
    <location>
        <begin position="158"/>
        <end position="175"/>
    </location>
</feature>
<feature type="transmembrane region" description="Helical" evidence="7">
    <location>
        <begin position="263"/>
        <end position="281"/>
    </location>
</feature>
<dbReference type="Pfam" id="PF00664">
    <property type="entry name" value="ABC_membrane"/>
    <property type="match status" value="1"/>
</dbReference>
<evidence type="ECO:0000313" key="11">
    <source>
        <dbReference type="Proteomes" id="UP001241988"/>
    </source>
</evidence>
<comment type="caution">
    <text evidence="10">The sequence shown here is derived from an EMBL/GenBank/DDBJ whole genome shotgun (WGS) entry which is preliminary data.</text>
</comment>
<dbReference type="PROSITE" id="PS00211">
    <property type="entry name" value="ABC_TRANSPORTER_1"/>
    <property type="match status" value="1"/>
</dbReference>
<sequence>MNDLKQLAFQRKNIMAFLAAASLLKGIATIGQALFFVFIADRVFLQNAAFESLLPLFGGLFAAILLRVVAGYAIGRAGVNLAADVKNEFRTNLIKSFAENPLLSAAQGQSGQKVSLLMDAVDEVDGFFSKYIPQMIQTYIIPLLLLVVIFTQNWTTGVIILITAPFIPVFMAMVGKGTKKKADEKMEQLNRFSGTFLDILQGLSTLKLFGQAEKQQKAIRKSSLSFRDSTMEVLKSAFLSSLMLEYISMLSIGIVALEIGLRLVVFDSISFFTAFFILILVPDFFNLLKDFGSAFHTARGSVSAAKQLGAELEKKHSPLTWGNEAVAPEPPHLSLEGLSFQYGEGFELAPFNGEIPPYSQVAIVGKSGSGKTTFMHLLAGLLPQSQGHLMINGVPRETVSEKSWFDQLSYISQNPYLFAGTIRENMEIGANRQVNDKEVLAAAEKAGIAEMISMLEQGFETPIGEAGRGLSGGEKQRIALARAFLKKPSLILFDEPTTGLDLRTEQILQASLRELQKTSTVITVAHRLHTIKNADMIFFLENGKLEAAGSHDELLQNYGPYKEMLAAQQGGGVR</sequence>
<evidence type="ECO:0000256" key="5">
    <source>
        <dbReference type="ARBA" id="ARBA00022989"/>
    </source>
</evidence>